<proteinExistence type="predicted"/>
<evidence type="ECO:0000313" key="1">
    <source>
        <dbReference type="EMBL" id="KAI3665321.1"/>
    </source>
</evidence>
<gene>
    <name evidence="1" type="ORF">L6452_43945</name>
</gene>
<sequence>MDHPSTEFESGRFSLLTSLCQSLSVDLCKSLRKPFLDYDYIFTTPYSGSEIVETGSGADSEGNNCCLKWEECEEHINVVALASKEPILFYDEVILYEDELADSGVSLLTVKGRVAGVKVKSNDTIGARDVFIGKILSILTSDINLYRSLMFQRIVRRDANRLVLLNLVLLNQSRDDLFKQMLQEPDEVLKQDHSQLSLQAHQCADTVL</sequence>
<dbReference type="EMBL" id="CM042064">
    <property type="protein sequence ID" value="KAI3665321.1"/>
    <property type="molecule type" value="Genomic_DNA"/>
</dbReference>
<protein>
    <submittedName>
        <fullName evidence="1">Uncharacterized protein</fullName>
    </submittedName>
</protein>
<organism evidence="1 2">
    <name type="scientific">Arctium lappa</name>
    <name type="common">Greater burdock</name>
    <name type="synonym">Lappa major</name>
    <dbReference type="NCBI Taxonomy" id="4217"/>
    <lineage>
        <taxon>Eukaryota</taxon>
        <taxon>Viridiplantae</taxon>
        <taxon>Streptophyta</taxon>
        <taxon>Embryophyta</taxon>
        <taxon>Tracheophyta</taxon>
        <taxon>Spermatophyta</taxon>
        <taxon>Magnoliopsida</taxon>
        <taxon>eudicotyledons</taxon>
        <taxon>Gunneridae</taxon>
        <taxon>Pentapetalae</taxon>
        <taxon>asterids</taxon>
        <taxon>campanulids</taxon>
        <taxon>Asterales</taxon>
        <taxon>Asteraceae</taxon>
        <taxon>Carduoideae</taxon>
        <taxon>Cardueae</taxon>
        <taxon>Arctiinae</taxon>
        <taxon>Arctium</taxon>
    </lineage>
</organism>
<dbReference type="Proteomes" id="UP001055879">
    <property type="component" value="Linkage Group LG18"/>
</dbReference>
<accession>A0ACB8XFH1</accession>
<comment type="caution">
    <text evidence="1">The sequence shown here is derived from an EMBL/GenBank/DDBJ whole genome shotgun (WGS) entry which is preliminary data.</text>
</comment>
<keyword evidence="2" id="KW-1185">Reference proteome</keyword>
<reference evidence="2" key="1">
    <citation type="journal article" date="2022" name="Mol. Ecol. Resour.">
        <title>The genomes of chicory, endive, great burdock and yacon provide insights into Asteraceae palaeo-polyploidization history and plant inulin production.</title>
        <authorList>
            <person name="Fan W."/>
            <person name="Wang S."/>
            <person name="Wang H."/>
            <person name="Wang A."/>
            <person name="Jiang F."/>
            <person name="Liu H."/>
            <person name="Zhao H."/>
            <person name="Xu D."/>
            <person name="Zhang Y."/>
        </authorList>
    </citation>
    <scope>NUCLEOTIDE SEQUENCE [LARGE SCALE GENOMIC DNA]</scope>
    <source>
        <strain evidence="2">cv. Niubang</strain>
    </source>
</reference>
<name>A0ACB8XFH1_ARCLA</name>
<reference evidence="1 2" key="2">
    <citation type="journal article" date="2022" name="Mol. Ecol. Resour.">
        <title>The genomes of chicory, endive, great burdock and yacon provide insights into Asteraceae paleo-polyploidization history and plant inulin production.</title>
        <authorList>
            <person name="Fan W."/>
            <person name="Wang S."/>
            <person name="Wang H."/>
            <person name="Wang A."/>
            <person name="Jiang F."/>
            <person name="Liu H."/>
            <person name="Zhao H."/>
            <person name="Xu D."/>
            <person name="Zhang Y."/>
        </authorList>
    </citation>
    <scope>NUCLEOTIDE SEQUENCE [LARGE SCALE GENOMIC DNA]</scope>
    <source>
        <strain evidence="2">cv. Niubang</strain>
        <tissue evidence="1">Leaf</tissue>
    </source>
</reference>
<evidence type="ECO:0000313" key="2">
    <source>
        <dbReference type="Proteomes" id="UP001055879"/>
    </source>
</evidence>